<feature type="active site" description="Nucleophile" evidence="6">
    <location>
        <position position="160"/>
    </location>
</feature>
<keyword evidence="5 6" id="KW-0961">Cell wall biogenesis/degradation</keyword>
<dbReference type="PROSITE" id="PS52029">
    <property type="entry name" value="LD_TPASE"/>
    <property type="match status" value="1"/>
</dbReference>
<keyword evidence="3 6" id="KW-0133">Cell shape</keyword>
<dbReference type="GO" id="GO:0016740">
    <property type="term" value="F:transferase activity"/>
    <property type="evidence" value="ECO:0007669"/>
    <property type="project" value="UniProtKB-KW"/>
</dbReference>
<dbReference type="UniPathway" id="UPA00219"/>
<dbReference type="Proteomes" id="UP000253790">
    <property type="component" value="Chromosome"/>
</dbReference>
<dbReference type="Gene3D" id="1.10.101.10">
    <property type="entry name" value="PGBD-like superfamily/PGBD"/>
    <property type="match status" value="1"/>
</dbReference>
<dbReference type="GO" id="GO:0008360">
    <property type="term" value="P:regulation of cell shape"/>
    <property type="evidence" value="ECO:0007669"/>
    <property type="project" value="UniProtKB-UniRule"/>
</dbReference>
<evidence type="ECO:0000256" key="5">
    <source>
        <dbReference type="ARBA" id="ARBA00023316"/>
    </source>
</evidence>
<evidence type="ECO:0000313" key="8">
    <source>
        <dbReference type="EMBL" id="AXH97929.1"/>
    </source>
</evidence>
<dbReference type="InterPro" id="IPR036366">
    <property type="entry name" value="PGBDSf"/>
</dbReference>
<organism evidence="8 9">
    <name type="scientific">Ornithinimicrobium avium</name>
    <dbReference type="NCBI Taxonomy" id="2283195"/>
    <lineage>
        <taxon>Bacteria</taxon>
        <taxon>Bacillati</taxon>
        <taxon>Actinomycetota</taxon>
        <taxon>Actinomycetes</taxon>
        <taxon>Micrococcales</taxon>
        <taxon>Ornithinimicrobiaceae</taxon>
        <taxon>Ornithinimicrobium</taxon>
    </lineage>
</organism>
<dbReference type="KEGG" id="orn:DV701_04875"/>
<dbReference type="Pfam" id="PF03734">
    <property type="entry name" value="YkuD"/>
    <property type="match status" value="1"/>
</dbReference>
<evidence type="ECO:0000256" key="1">
    <source>
        <dbReference type="ARBA" id="ARBA00004752"/>
    </source>
</evidence>
<evidence type="ECO:0000313" key="9">
    <source>
        <dbReference type="Proteomes" id="UP000253790"/>
    </source>
</evidence>
<evidence type="ECO:0000259" key="7">
    <source>
        <dbReference type="PROSITE" id="PS52029"/>
    </source>
</evidence>
<evidence type="ECO:0000256" key="3">
    <source>
        <dbReference type="ARBA" id="ARBA00022960"/>
    </source>
</evidence>
<dbReference type="GO" id="GO:0009252">
    <property type="term" value="P:peptidoglycan biosynthetic process"/>
    <property type="evidence" value="ECO:0007669"/>
    <property type="project" value="UniProtKB-UniPathway"/>
</dbReference>
<dbReference type="CDD" id="cd16913">
    <property type="entry name" value="YkuD_like"/>
    <property type="match status" value="1"/>
</dbReference>
<sequence length="186" mass="19602">MLALQQQLSAASYWCGNPDGGFGHLTQQAVWAAQKANGLVVDGVAGPATLAALATGFRPAPAAGGDHVEVHVGIDLLLVVRGGSTAITLNTSTGNGEPYEYQGGDYVAHTPAGDFQVWYTDASGWREGELGELYRPMFYYGDYAIHGSESIPPWPASHGCARISVAAMDMFWSQSLLAMGGRVLVV</sequence>
<accession>A0A345NSC1</accession>
<evidence type="ECO:0000256" key="2">
    <source>
        <dbReference type="ARBA" id="ARBA00022679"/>
    </source>
</evidence>
<dbReference type="Pfam" id="PF01471">
    <property type="entry name" value="PG_binding_1"/>
    <property type="match status" value="1"/>
</dbReference>
<dbReference type="InterPro" id="IPR005490">
    <property type="entry name" value="LD_TPept_cat_dom"/>
</dbReference>
<keyword evidence="9" id="KW-1185">Reference proteome</keyword>
<gene>
    <name evidence="8" type="ORF">DV701_04875</name>
</gene>
<evidence type="ECO:0000256" key="6">
    <source>
        <dbReference type="PROSITE-ProRule" id="PRU01373"/>
    </source>
</evidence>
<dbReference type="SUPFAM" id="SSF47090">
    <property type="entry name" value="PGBD-like"/>
    <property type="match status" value="1"/>
</dbReference>
<proteinExistence type="predicted"/>
<evidence type="ECO:0000256" key="4">
    <source>
        <dbReference type="ARBA" id="ARBA00022984"/>
    </source>
</evidence>
<keyword evidence="4 6" id="KW-0573">Peptidoglycan synthesis</keyword>
<comment type="pathway">
    <text evidence="1 6">Cell wall biogenesis; peptidoglycan biosynthesis.</text>
</comment>
<feature type="domain" description="L,D-TPase catalytic" evidence="7">
    <location>
        <begin position="66"/>
        <end position="186"/>
    </location>
</feature>
<dbReference type="InterPro" id="IPR036365">
    <property type="entry name" value="PGBD-like_sf"/>
</dbReference>
<dbReference type="OrthoDB" id="9810670at2"/>
<dbReference type="GO" id="GO:0071555">
    <property type="term" value="P:cell wall organization"/>
    <property type="evidence" value="ECO:0007669"/>
    <property type="project" value="UniProtKB-UniRule"/>
</dbReference>
<dbReference type="Gene3D" id="2.40.440.10">
    <property type="entry name" value="L,D-transpeptidase catalytic domain-like"/>
    <property type="match status" value="1"/>
</dbReference>
<dbReference type="InterPro" id="IPR002477">
    <property type="entry name" value="Peptidoglycan-bd-like"/>
</dbReference>
<feature type="active site" description="Proton donor/acceptor" evidence="6">
    <location>
        <position position="146"/>
    </location>
</feature>
<protein>
    <submittedName>
        <fullName evidence="8">Murein L,D-transpeptidase</fullName>
    </submittedName>
</protein>
<reference evidence="8 9" key="1">
    <citation type="submission" date="2018-07" db="EMBL/GenBank/DDBJ databases">
        <title>Complete genome sequencing of Ornithinimicrobium sp. AMA3305.</title>
        <authorList>
            <person name="Bae J.-W."/>
        </authorList>
    </citation>
    <scope>NUCLEOTIDE SEQUENCE [LARGE SCALE GENOMIC DNA]</scope>
    <source>
        <strain evidence="8 9">AMA3305</strain>
    </source>
</reference>
<dbReference type="AlphaFoldDB" id="A0A345NSC1"/>
<name>A0A345NSC1_9MICO</name>
<keyword evidence="2" id="KW-0808">Transferase</keyword>
<dbReference type="EMBL" id="CP031229">
    <property type="protein sequence ID" value="AXH97929.1"/>
    <property type="molecule type" value="Genomic_DNA"/>
</dbReference>
<dbReference type="SUPFAM" id="SSF141523">
    <property type="entry name" value="L,D-transpeptidase catalytic domain-like"/>
    <property type="match status" value="1"/>
</dbReference>
<dbReference type="InterPro" id="IPR038063">
    <property type="entry name" value="Transpep_catalytic_dom"/>
</dbReference>